<dbReference type="EMBL" id="KV876056">
    <property type="protein sequence ID" value="RZR73921.1"/>
    <property type="molecule type" value="Genomic_DNA"/>
</dbReference>
<accession>A0A445MID1</accession>
<protein>
    <submittedName>
        <fullName evidence="1">Uncharacterized protein</fullName>
    </submittedName>
</protein>
<dbReference type="Proteomes" id="UP000290560">
    <property type="component" value="Unassembled WGS sequence"/>
</dbReference>
<reference evidence="1" key="1">
    <citation type="journal article" date="2018" name="Data Brief">
        <title>Genome sequence data from 17 accessions of Ensete ventricosum, a staple food crop for millions in Ethiopia.</title>
        <authorList>
            <person name="Yemataw Z."/>
            <person name="Muzemil S."/>
            <person name="Ambachew D."/>
            <person name="Tripathi L."/>
            <person name="Tesfaye K."/>
            <person name="Chala A."/>
            <person name="Farbos A."/>
            <person name="O'Neill P."/>
            <person name="Moore K."/>
            <person name="Grant M."/>
            <person name="Studholme D.J."/>
        </authorList>
    </citation>
    <scope>NUCLEOTIDE SEQUENCE [LARGE SCALE GENOMIC DNA]</scope>
    <source>
        <tissue evidence="1">Leaf</tissue>
    </source>
</reference>
<gene>
    <name evidence="1" type="ORF">BHM03_00029674</name>
</gene>
<dbReference type="AlphaFoldDB" id="A0A445MID1"/>
<organism evidence="1">
    <name type="scientific">Ensete ventricosum</name>
    <name type="common">Abyssinian banana</name>
    <name type="synonym">Musa ensete</name>
    <dbReference type="NCBI Taxonomy" id="4639"/>
    <lineage>
        <taxon>Eukaryota</taxon>
        <taxon>Viridiplantae</taxon>
        <taxon>Streptophyta</taxon>
        <taxon>Embryophyta</taxon>
        <taxon>Tracheophyta</taxon>
        <taxon>Spermatophyta</taxon>
        <taxon>Magnoliopsida</taxon>
        <taxon>Liliopsida</taxon>
        <taxon>Zingiberales</taxon>
        <taxon>Musaceae</taxon>
        <taxon>Ensete</taxon>
    </lineage>
</organism>
<sequence>MVTGGRLTNDQKKWDDHSPIRKACITREGWASGIPQISAVKRVTNWANDSSSFWLIPRRDAAVAVGLGVVSVRLGAPVVFLERPTVGELTATPIGECEG</sequence>
<evidence type="ECO:0000313" key="1">
    <source>
        <dbReference type="EMBL" id="RZR73921.1"/>
    </source>
</evidence>
<proteinExistence type="predicted"/>
<name>A0A445MID1_ENSVE</name>